<dbReference type="Proteomes" id="UP000008783">
    <property type="component" value="Unassembled WGS sequence"/>
</dbReference>
<gene>
    <name evidence="1" type="ORF">PGTG_21343</name>
</gene>
<sequence>MAQSLPQHTEAEEGDKEELEVAIKKAPKAFNGEEPLSNNQLNLINMLIFSKKVYMNANESIQKQILFGSGREFHVMVPLP</sequence>
<protein>
    <submittedName>
        <fullName evidence="1">Uncharacterized protein</fullName>
    </submittedName>
</protein>
<organism evidence="1 2">
    <name type="scientific">Puccinia graminis f. sp. tritici (strain CRL 75-36-700-3 / race SCCL)</name>
    <name type="common">Black stem rust fungus</name>
    <dbReference type="NCBI Taxonomy" id="418459"/>
    <lineage>
        <taxon>Eukaryota</taxon>
        <taxon>Fungi</taxon>
        <taxon>Dikarya</taxon>
        <taxon>Basidiomycota</taxon>
        <taxon>Pucciniomycotina</taxon>
        <taxon>Pucciniomycetes</taxon>
        <taxon>Pucciniales</taxon>
        <taxon>Pucciniaceae</taxon>
        <taxon>Puccinia</taxon>
    </lineage>
</organism>
<dbReference type="AlphaFoldDB" id="H6QR00"/>
<dbReference type="GeneID" id="13540909"/>
<proteinExistence type="predicted"/>
<dbReference type="RefSeq" id="XP_003890059.1">
    <property type="nucleotide sequence ID" value="XM_003890010.1"/>
</dbReference>
<evidence type="ECO:0000313" key="2">
    <source>
        <dbReference type="Proteomes" id="UP000008783"/>
    </source>
</evidence>
<evidence type="ECO:0000313" key="1">
    <source>
        <dbReference type="EMBL" id="EHS62976.1"/>
    </source>
</evidence>
<accession>H6QR00</accession>
<keyword evidence="2" id="KW-1185">Reference proteome</keyword>
<dbReference type="InParanoid" id="H6QR00"/>
<dbReference type="HOGENOM" id="CLU_2590905_0_0_1"/>
<dbReference type="VEuPathDB" id="FungiDB:PGTG_21343"/>
<name>H6QR00_PUCGT</name>
<reference evidence="2" key="1">
    <citation type="journal article" date="2011" name="Proc. Natl. Acad. Sci. U.S.A.">
        <title>Obligate biotrophy features unraveled by the genomic analysis of rust fungi.</title>
        <authorList>
            <person name="Duplessis S."/>
            <person name="Cuomo C.A."/>
            <person name="Lin Y.-C."/>
            <person name="Aerts A."/>
            <person name="Tisserant E."/>
            <person name="Veneault-Fourrey C."/>
            <person name="Joly D.L."/>
            <person name="Hacquard S."/>
            <person name="Amselem J."/>
            <person name="Cantarel B.L."/>
            <person name="Chiu R."/>
            <person name="Coutinho P.M."/>
            <person name="Feau N."/>
            <person name="Field M."/>
            <person name="Frey P."/>
            <person name="Gelhaye E."/>
            <person name="Goldberg J."/>
            <person name="Grabherr M.G."/>
            <person name="Kodira C.D."/>
            <person name="Kohler A."/>
            <person name="Kuees U."/>
            <person name="Lindquist E.A."/>
            <person name="Lucas S.M."/>
            <person name="Mago R."/>
            <person name="Mauceli E."/>
            <person name="Morin E."/>
            <person name="Murat C."/>
            <person name="Pangilinan J.L."/>
            <person name="Park R."/>
            <person name="Pearson M."/>
            <person name="Quesneville H."/>
            <person name="Rouhier N."/>
            <person name="Sakthikumar S."/>
            <person name="Salamov A.A."/>
            <person name="Schmutz J."/>
            <person name="Selles B."/>
            <person name="Shapiro H."/>
            <person name="Tanguay P."/>
            <person name="Tuskan G.A."/>
            <person name="Henrissat B."/>
            <person name="Van de Peer Y."/>
            <person name="Rouze P."/>
            <person name="Ellis J.G."/>
            <person name="Dodds P.N."/>
            <person name="Schein J.E."/>
            <person name="Zhong S."/>
            <person name="Hamelin R.C."/>
            <person name="Grigoriev I.V."/>
            <person name="Szabo L.J."/>
            <person name="Martin F."/>
        </authorList>
    </citation>
    <scope>NUCLEOTIDE SEQUENCE [LARGE SCALE GENOMIC DNA]</scope>
    <source>
        <strain evidence="2">CRL 75-36-700-3 / race SCCL</strain>
    </source>
</reference>
<dbReference type="EMBL" id="DS178277">
    <property type="protein sequence ID" value="EHS62976.1"/>
    <property type="molecule type" value="Genomic_DNA"/>
</dbReference>
<dbReference type="KEGG" id="pgr:PGTG_21343"/>